<proteinExistence type="predicted"/>
<feature type="binding site" evidence="1">
    <location>
        <position position="307"/>
    </location>
    <ligand>
        <name>Zn(2+)</name>
        <dbReference type="ChEBI" id="CHEBI:29105"/>
    </ligand>
</feature>
<dbReference type="Pfam" id="PF05147">
    <property type="entry name" value="LANC_like"/>
    <property type="match status" value="1"/>
</dbReference>
<protein>
    <submittedName>
        <fullName evidence="2">Lanthionine synthetase LanC family protein</fullName>
    </submittedName>
</protein>
<evidence type="ECO:0000256" key="1">
    <source>
        <dbReference type="PIRSR" id="PIRSR607822-1"/>
    </source>
</evidence>
<dbReference type="AlphaFoldDB" id="A0AAX4AXE5"/>
<evidence type="ECO:0000313" key="3">
    <source>
        <dbReference type="Proteomes" id="UP001248323"/>
    </source>
</evidence>
<dbReference type="Proteomes" id="UP001248323">
    <property type="component" value="Chromosome"/>
</dbReference>
<dbReference type="InterPro" id="IPR007822">
    <property type="entry name" value="LANC-like"/>
</dbReference>
<name>A0AAX4AXE5_STRPA</name>
<keyword evidence="1" id="KW-0479">Metal-binding</keyword>
<evidence type="ECO:0000313" key="2">
    <source>
        <dbReference type="EMBL" id="WNB83375.1"/>
    </source>
</evidence>
<sequence>MKLRENKLIRDCLENFTNYNDVSLLDGSSGFLLFLLNLYLIEKDDFYEQKAIEVLYQTDFNFSISNYNRGLWTGVIGLSYVINLWGRYSCNDIFKNLDLQLTEASKKIIDTYLNEEIKNYSDSTTYDILYGLAGIIIFIKYHPLFKTERNLDQCLSKLVNKIIKNNDNFKLFFSNFESKEAKNLDKTVIINLSLSHGMVSLLNSSLLLDGIDIMVPNKLNIIYQDFIDNIAWIPEYVEVDLQCNKDVKFLYSRDNENFSWCYGVYGHYIFQRNKGLNFSTYLKDRLLVRVNEFINNETLETNNVCFCHGLAGLLYSCHDRYSTKDIQKCCRLLESNYFNNKVLDEYSIWGVLDGKIGILLSYIAIKYQRKIIGEEIFGIFK</sequence>
<keyword evidence="1" id="KW-0862">Zinc</keyword>
<dbReference type="EMBL" id="CP133988">
    <property type="protein sequence ID" value="WNB83375.1"/>
    <property type="molecule type" value="Genomic_DNA"/>
</dbReference>
<dbReference type="PRINTS" id="PR01955">
    <property type="entry name" value="LANCFRANKIA"/>
</dbReference>
<dbReference type="PRINTS" id="PR01950">
    <property type="entry name" value="LANCSUPER"/>
</dbReference>
<gene>
    <name evidence="2" type="ORF">RDV49_00415</name>
</gene>
<organism evidence="2 3">
    <name type="scientific">Streptococcus parasanguinis</name>
    <dbReference type="NCBI Taxonomy" id="1318"/>
    <lineage>
        <taxon>Bacteria</taxon>
        <taxon>Bacillati</taxon>
        <taxon>Bacillota</taxon>
        <taxon>Bacilli</taxon>
        <taxon>Lactobacillales</taxon>
        <taxon>Streptococcaceae</taxon>
        <taxon>Streptococcus</taxon>
    </lineage>
</organism>
<accession>A0AAX4AXE5</accession>
<feature type="binding site" evidence="1">
    <location>
        <position position="308"/>
    </location>
    <ligand>
        <name>Zn(2+)</name>
        <dbReference type="ChEBI" id="CHEBI:29105"/>
    </ligand>
</feature>
<dbReference type="RefSeq" id="WP_003010107.1">
    <property type="nucleotide sequence ID" value="NZ_CP133988.1"/>
</dbReference>
<dbReference type="GO" id="GO:0031179">
    <property type="term" value="P:peptide modification"/>
    <property type="evidence" value="ECO:0007669"/>
    <property type="project" value="InterPro"/>
</dbReference>
<dbReference type="SUPFAM" id="SSF158745">
    <property type="entry name" value="LanC-like"/>
    <property type="match status" value="1"/>
</dbReference>
<dbReference type="Gene3D" id="1.50.10.20">
    <property type="match status" value="1"/>
</dbReference>
<dbReference type="SMART" id="SM01260">
    <property type="entry name" value="LANC_like"/>
    <property type="match status" value="1"/>
</dbReference>
<reference evidence="2" key="1">
    <citation type="submission" date="2023-09" db="EMBL/GenBank/DDBJ databases">
        <title>Streptococcus_parasanguinius_hifiasm_complete_genome_Zymo_Research_ D6332.</title>
        <authorList>
            <person name="Damerum A."/>
        </authorList>
    </citation>
    <scope>NUCLEOTIDE SEQUENCE</scope>
    <source>
        <strain evidence="2">B-1756</strain>
    </source>
</reference>
<feature type="binding site" evidence="1">
    <location>
        <position position="261"/>
    </location>
    <ligand>
        <name>Zn(2+)</name>
        <dbReference type="ChEBI" id="CHEBI:29105"/>
    </ligand>
</feature>
<dbReference type="GO" id="GO:0046872">
    <property type="term" value="F:metal ion binding"/>
    <property type="evidence" value="ECO:0007669"/>
    <property type="project" value="UniProtKB-KW"/>
</dbReference>